<gene>
    <name evidence="2" type="ORF">EV193_108126</name>
</gene>
<dbReference type="OrthoDB" id="3541690at2"/>
<accession>A0A4Q7KIL9</accession>
<dbReference type="EMBL" id="SGWQ01000008">
    <property type="protein sequence ID" value="RZS34778.1"/>
    <property type="molecule type" value="Genomic_DNA"/>
</dbReference>
<sequence length="284" mass="31220">MARTSAPDLTSAADELYALPKEEFIARRGELVKQARDAGEPEVAARIGKLAKPTTAAWLANQLARQEPRAVADFVDLGARLREAHGRLDGGTVRTLSAQRTEQVRELLALVREIADGTLTDTVLRDIESMLTTALADPAAARALSAGRMTSAKNLGAPDWPLSLVAAPEPREEREPAPEKPDPKQARRIERARDELKAARAEVKEAEAARSESERTLEEIEDAATTAADRVRELERELETAQRDARTARRDNKGAREAVREAGRRSDRAWRAVQQAEQALSELE</sequence>
<dbReference type="AlphaFoldDB" id="A0A4Q7KIL9"/>
<feature type="region of interest" description="Disordered" evidence="1">
    <location>
        <begin position="169"/>
        <end position="270"/>
    </location>
</feature>
<evidence type="ECO:0000313" key="2">
    <source>
        <dbReference type="EMBL" id="RZS34778.1"/>
    </source>
</evidence>
<evidence type="ECO:0000256" key="1">
    <source>
        <dbReference type="SAM" id="MobiDB-lite"/>
    </source>
</evidence>
<organism evidence="2 3">
    <name type="scientific">Herbihabitans rhizosphaerae</name>
    <dbReference type="NCBI Taxonomy" id="1872711"/>
    <lineage>
        <taxon>Bacteria</taxon>
        <taxon>Bacillati</taxon>
        <taxon>Actinomycetota</taxon>
        <taxon>Actinomycetes</taxon>
        <taxon>Pseudonocardiales</taxon>
        <taxon>Pseudonocardiaceae</taxon>
        <taxon>Herbihabitans</taxon>
    </lineage>
</organism>
<feature type="compositionally biased region" description="Basic and acidic residues" evidence="1">
    <location>
        <begin position="169"/>
        <end position="218"/>
    </location>
</feature>
<protein>
    <submittedName>
        <fullName evidence="2">Uncharacterized protein</fullName>
    </submittedName>
</protein>
<evidence type="ECO:0000313" key="3">
    <source>
        <dbReference type="Proteomes" id="UP000294257"/>
    </source>
</evidence>
<comment type="caution">
    <text evidence="2">The sequence shown here is derived from an EMBL/GenBank/DDBJ whole genome shotgun (WGS) entry which is preliminary data.</text>
</comment>
<dbReference type="RefSeq" id="WP_130346225.1">
    <property type="nucleotide sequence ID" value="NZ_SGWQ01000008.1"/>
</dbReference>
<proteinExistence type="predicted"/>
<keyword evidence="3" id="KW-1185">Reference proteome</keyword>
<dbReference type="Proteomes" id="UP000294257">
    <property type="component" value="Unassembled WGS sequence"/>
</dbReference>
<feature type="compositionally biased region" description="Basic and acidic residues" evidence="1">
    <location>
        <begin position="229"/>
        <end position="270"/>
    </location>
</feature>
<name>A0A4Q7KIL9_9PSEU</name>
<reference evidence="2 3" key="1">
    <citation type="submission" date="2019-02" db="EMBL/GenBank/DDBJ databases">
        <title>Genomic Encyclopedia of Type Strains, Phase IV (KMG-IV): sequencing the most valuable type-strain genomes for metagenomic binning, comparative biology and taxonomic classification.</title>
        <authorList>
            <person name="Goeker M."/>
        </authorList>
    </citation>
    <scope>NUCLEOTIDE SEQUENCE [LARGE SCALE GENOMIC DNA]</scope>
    <source>
        <strain evidence="2 3">DSM 101727</strain>
    </source>
</reference>